<comment type="caution">
    <text evidence="2">The sequence shown here is derived from an EMBL/GenBank/DDBJ whole genome shotgun (WGS) entry which is preliminary data.</text>
</comment>
<proteinExistence type="predicted"/>
<feature type="transmembrane region" description="Helical" evidence="1">
    <location>
        <begin position="84"/>
        <end position="105"/>
    </location>
</feature>
<accession>A0A538TA92</accession>
<feature type="transmembrane region" description="Helical" evidence="1">
    <location>
        <begin position="26"/>
        <end position="46"/>
    </location>
</feature>
<dbReference type="EMBL" id="VBOS01000018">
    <property type="protein sequence ID" value="TMQ60538.1"/>
    <property type="molecule type" value="Genomic_DNA"/>
</dbReference>
<evidence type="ECO:0000313" key="3">
    <source>
        <dbReference type="Proteomes" id="UP000317716"/>
    </source>
</evidence>
<dbReference type="AlphaFoldDB" id="A0A538TA92"/>
<keyword evidence="1" id="KW-0812">Transmembrane</keyword>
<dbReference type="Proteomes" id="UP000317716">
    <property type="component" value="Unassembled WGS sequence"/>
</dbReference>
<keyword evidence="1" id="KW-0472">Membrane</keyword>
<evidence type="ECO:0000313" key="2">
    <source>
        <dbReference type="EMBL" id="TMQ60538.1"/>
    </source>
</evidence>
<organism evidence="2 3">
    <name type="scientific">Eiseniibacteriota bacterium</name>
    <dbReference type="NCBI Taxonomy" id="2212470"/>
    <lineage>
        <taxon>Bacteria</taxon>
        <taxon>Candidatus Eiseniibacteriota</taxon>
    </lineage>
</organism>
<sequence length="155" mass="16466">MDRGHRHDSSSSRQATRVDNSHRQSWVPAAILLGVLYCLIGVAFALPADHVLAWRRAAWGVSAAAYAAHVAYEHFKLRNAPRSGALHVALAVALGAFGLAAAANIHSLSVASPSHHRRLLLALGVWPVVTALPAFLAALVASWVLARLPRGNPAK</sequence>
<keyword evidence="1" id="KW-1133">Transmembrane helix</keyword>
<protein>
    <submittedName>
        <fullName evidence="2">Uncharacterized protein</fullName>
    </submittedName>
</protein>
<feature type="transmembrane region" description="Helical" evidence="1">
    <location>
        <begin position="125"/>
        <end position="146"/>
    </location>
</feature>
<evidence type="ECO:0000256" key="1">
    <source>
        <dbReference type="SAM" id="Phobius"/>
    </source>
</evidence>
<gene>
    <name evidence="2" type="ORF">E6K72_00555</name>
</gene>
<name>A0A538TA92_UNCEI</name>
<reference evidence="2 3" key="1">
    <citation type="journal article" date="2019" name="Nat. Microbiol.">
        <title>Mediterranean grassland soil C-N compound turnover is dependent on rainfall and depth, and is mediated by genomically divergent microorganisms.</title>
        <authorList>
            <person name="Diamond S."/>
            <person name="Andeer P.F."/>
            <person name="Li Z."/>
            <person name="Crits-Christoph A."/>
            <person name="Burstein D."/>
            <person name="Anantharaman K."/>
            <person name="Lane K.R."/>
            <person name="Thomas B.C."/>
            <person name="Pan C."/>
            <person name="Northen T.R."/>
            <person name="Banfield J.F."/>
        </authorList>
    </citation>
    <scope>NUCLEOTIDE SEQUENCE [LARGE SCALE GENOMIC DNA]</scope>
    <source>
        <strain evidence="2">WS_2</strain>
    </source>
</reference>